<accession>A0A328UK46</accession>
<keyword evidence="2" id="KW-1185">Reference proteome</keyword>
<organism evidence="1 2">
    <name type="scientific">Hydrogeniiclostridium mannosilyticum</name>
    <dbReference type="NCBI Taxonomy" id="2764322"/>
    <lineage>
        <taxon>Bacteria</taxon>
        <taxon>Bacillati</taxon>
        <taxon>Bacillota</taxon>
        <taxon>Clostridia</taxon>
        <taxon>Eubacteriales</taxon>
        <taxon>Acutalibacteraceae</taxon>
        <taxon>Hydrogeniiclostridium</taxon>
    </lineage>
</organism>
<sequence length="70" mass="8095">MPAAQKAREGLRPERELPRNKLKVCCHYTTRPYTAASAVKHARETACNFGRWKEKFCFFENCAIIYISEG</sequence>
<proteinExistence type="predicted"/>
<evidence type="ECO:0000313" key="1">
    <source>
        <dbReference type="EMBL" id="RAQ30344.1"/>
    </source>
</evidence>
<reference evidence="1 2" key="1">
    <citation type="submission" date="2018-06" db="EMBL/GenBank/DDBJ databases">
        <title>Noncontiguous genome sequence of Ruminococcaceae bacterium ASD2818.</title>
        <authorList>
            <person name="Chaplin A.V."/>
            <person name="Sokolova S.R."/>
            <person name="Kochetkova T.O."/>
            <person name="Goltsov A.Y."/>
            <person name="Trofimov D.Y."/>
            <person name="Efimov B.A."/>
        </authorList>
    </citation>
    <scope>NUCLEOTIDE SEQUENCE [LARGE SCALE GENOMIC DNA]</scope>
    <source>
        <strain evidence="1 2">ASD2818</strain>
    </source>
</reference>
<evidence type="ECO:0000313" key="2">
    <source>
        <dbReference type="Proteomes" id="UP000249377"/>
    </source>
</evidence>
<protein>
    <submittedName>
        <fullName evidence="1">Uncharacterized protein</fullName>
    </submittedName>
</protein>
<dbReference type="EMBL" id="QLYR01000001">
    <property type="protein sequence ID" value="RAQ30344.1"/>
    <property type="molecule type" value="Genomic_DNA"/>
</dbReference>
<dbReference type="Proteomes" id="UP000249377">
    <property type="component" value="Unassembled WGS sequence"/>
</dbReference>
<dbReference type="AlphaFoldDB" id="A0A328UK46"/>
<comment type="caution">
    <text evidence="1">The sequence shown here is derived from an EMBL/GenBank/DDBJ whole genome shotgun (WGS) entry which is preliminary data.</text>
</comment>
<name>A0A328UK46_9FIRM</name>
<gene>
    <name evidence="1" type="ORF">DPQ25_02235</name>
</gene>